<organism evidence="12 13">
    <name type="scientific">Castilleja foliolosa</name>
    <dbReference type="NCBI Taxonomy" id="1961234"/>
    <lineage>
        <taxon>Eukaryota</taxon>
        <taxon>Viridiplantae</taxon>
        <taxon>Streptophyta</taxon>
        <taxon>Embryophyta</taxon>
        <taxon>Tracheophyta</taxon>
        <taxon>Spermatophyta</taxon>
        <taxon>Magnoliopsida</taxon>
        <taxon>eudicotyledons</taxon>
        <taxon>Gunneridae</taxon>
        <taxon>Pentapetalae</taxon>
        <taxon>asterids</taxon>
        <taxon>lamiids</taxon>
        <taxon>Lamiales</taxon>
        <taxon>Orobanchaceae</taxon>
        <taxon>Pedicularideae</taxon>
        <taxon>Castillejinae</taxon>
        <taxon>Castilleja</taxon>
    </lineage>
</organism>
<dbReference type="Pfam" id="PF12142">
    <property type="entry name" value="PPO1_DWL"/>
    <property type="match status" value="1"/>
</dbReference>
<feature type="binding site" evidence="7">
    <location>
        <position position="322"/>
    </location>
    <ligand>
        <name>Cu cation</name>
        <dbReference type="ChEBI" id="CHEBI:23378"/>
        <label>B</label>
    </ligand>
</feature>
<feature type="binding site" evidence="7">
    <location>
        <position position="318"/>
    </location>
    <ligand>
        <name>Cu cation</name>
        <dbReference type="ChEBI" id="CHEBI:23378"/>
        <label>B</label>
    </ligand>
</feature>
<reference evidence="13" key="1">
    <citation type="journal article" date="2024" name="IScience">
        <title>Strigolactones Initiate the Formation of Haustorium-like Structures in Castilleja.</title>
        <authorList>
            <person name="Buerger M."/>
            <person name="Peterson D."/>
            <person name="Chory J."/>
        </authorList>
    </citation>
    <scope>NUCLEOTIDE SEQUENCE [LARGE SCALE GENOMIC DNA]</scope>
</reference>
<dbReference type="InterPro" id="IPR022740">
    <property type="entry name" value="Polyphenol_oxidase_C"/>
</dbReference>
<dbReference type="Proteomes" id="UP001632038">
    <property type="component" value="Unassembled WGS sequence"/>
</dbReference>
<evidence type="ECO:0000256" key="7">
    <source>
        <dbReference type="PIRSR" id="PIRSR000290-1"/>
    </source>
</evidence>
<evidence type="ECO:0000259" key="11">
    <source>
        <dbReference type="PROSITE" id="PS00498"/>
    </source>
</evidence>
<feature type="binding site" evidence="7">
    <location>
        <position position="352"/>
    </location>
    <ligand>
        <name>Cu cation</name>
        <dbReference type="ChEBI" id="CHEBI:23378"/>
        <label>B</label>
    </ligand>
</feature>
<feature type="domain" description="Tyrosinase copper-binding" evidence="11">
    <location>
        <begin position="345"/>
        <end position="356"/>
    </location>
</feature>
<name>A0ABD3CSS8_9LAMI</name>
<dbReference type="Gene3D" id="1.10.1280.10">
    <property type="entry name" value="Di-copper center containing domain from catechol oxidase"/>
    <property type="match status" value="1"/>
</dbReference>
<dbReference type="AlphaFoldDB" id="A0ABD3CSS8"/>
<protein>
    <recommendedName>
        <fullName evidence="10 11">Tyrosinase copper-binding domain-containing protein</fullName>
    </recommendedName>
</protein>
<evidence type="ECO:0000256" key="8">
    <source>
        <dbReference type="PIRSR" id="PIRSR000290-2"/>
    </source>
</evidence>
<dbReference type="PIRSF" id="PIRSF000290">
    <property type="entry name" value="PPO_plant"/>
    <property type="match status" value="1"/>
</dbReference>
<evidence type="ECO:0000256" key="9">
    <source>
        <dbReference type="PIRSR" id="PIRSR000290-3"/>
    </source>
</evidence>
<comment type="caution">
    <text evidence="12">The sequence shown here is derived from an EMBL/GenBank/DDBJ whole genome shotgun (WGS) entry which is preliminary data.</text>
</comment>
<evidence type="ECO:0000256" key="3">
    <source>
        <dbReference type="ARBA" id="ARBA00022784"/>
    </source>
</evidence>
<keyword evidence="5 7" id="KW-0186">Copper</keyword>
<dbReference type="GO" id="GO:0016491">
    <property type="term" value="F:oxidoreductase activity"/>
    <property type="evidence" value="ECO:0007669"/>
    <property type="project" value="UniProtKB-KW"/>
</dbReference>
<evidence type="ECO:0000256" key="6">
    <source>
        <dbReference type="ARBA" id="ARBA00023157"/>
    </source>
</evidence>
<dbReference type="SUPFAM" id="SSF48056">
    <property type="entry name" value="Di-copper centre-containing domain"/>
    <property type="match status" value="1"/>
</dbReference>
<evidence type="ECO:0000256" key="2">
    <source>
        <dbReference type="ARBA" id="ARBA00022723"/>
    </source>
</evidence>
<comment type="similarity">
    <text evidence="1">Belongs to the tyrosinase family.</text>
</comment>
<dbReference type="PANTHER" id="PTHR11474:SF95">
    <property type="entry name" value="POLYPHENOL OXIDASE, CHLOROPLASTIC-LIKE"/>
    <property type="match status" value="1"/>
</dbReference>
<feature type="disulfide bond" evidence="8">
    <location>
        <begin position="98"/>
        <end position="160"/>
    </location>
</feature>
<dbReference type="PROSITE" id="PS00498">
    <property type="entry name" value="TYROSINASE_2"/>
    <property type="match status" value="1"/>
</dbReference>
<keyword evidence="6 8" id="KW-1015">Disulfide bond</keyword>
<keyword evidence="13" id="KW-1185">Reference proteome</keyword>
<dbReference type="EMBL" id="JAVIJP010000032">
    <property type="protein sequence ID" value="KAL3632733.1"/>
    <property type="molecule type" value="Genomic_DNA"/>
</dbReference>
<accession>A0ABD3CSS8</accession>
<sequence>MASLPIITCSQFSSSRPKTLLSKPSSRPRQLLQVRCNAQNDKNTPHLDRRNLLLGMAGGLYGSTNLDSPALATPISAPDLAKCTLATLPNGQTIPESCCPPLPDKIIDYKLPTVKTMRVRPAAHLVTQDYIDKYNKAIELMKGYPDDDPRSFKQQANVHCAYCNLAYPQTGDSDIKLQIHFSWLFFPWHRWYLYFYERILGNLIGDPTFGLPFWNWDHPDGMFMPDMFDKEGTPAYDEFRNQAHRPGAGACTSTVDLRYNGKDHPKRPLRRTISRNLQEMYGEMVKHSRRLYDFYGAKYVTGTPTNVPGAGTVERGSHTALHMWVGDPRQPNGEDMGNFYSAGRDPIFFSHHANIDRLWSVYRDLRAKRGRPRQFKDREWLDADFVFYDENAQLVRVRVADALENEAMGYKFQKVDNPWLSYREERVRDQKKKPRKAANNVRSLLRKKVSDEAVIFPVKLDKIVQVLVDRPKKSRSKVEKEKEEELLVIEGIEVDTSKFVRFEVYVNDEDDKPDEEADKAEYAGCYSQVPHKSSGEVMKTKIRLGLSEVMEDLDADDDDQILVTLVPQAGGDEVTIGGIKIIYDDVDED</sequence>
<dbReference type="InterPro" id="IPR016213">
    <property type="entry name" value="Polyphenol_oxidase"/>
</dbReference>
<evidence type="ECO:0000313" key="12">
    <source>
        <dbReference type="EMBL" id="KAL3632733.1"/>
    </source>
</evidence>
<feature type="domain" description="Tyrosinase copper-binding" evidence="10">
    <location>
        <begin position="180"/>
        <end position="197"/>
    </location>
</feature>
<comment type="cofactor">
    <cofactor evidence="7">
        <name>Cu(2+)</name>
        <dbReference type="ChEBI" id="CHEBI:29036"/>
    </cofactor>
    <text evidence="7">Binds 2 copper ions per subunit.</text>
</comment>
<dbReference type="PROSITE" id="PS00497">
    <property type="entry name" value="TYROSINASE_1"/>
    <property type="match status" value="1"/>
</dbReference>
<dbReference type="GO" id="GO:0046872">
    <property type="term" value="F:metal ion binding"/>
    <property type="evidence" value="ECO:0007669"/>
    <property type="project" value="UniProtKB-KW"/>
</dbReference>
<feature type="binding site" evidence="7">
    <location>
        <position position="189"/>
    </location>
    <ligand>
        <name>Cu cation</name>
        <dbReference type="ChEBI" id="CHEBI:23378"/>
        <label>A</label>
    </ligand>
</feature>
<dbReference type="Pfam" id="PF00264">
    <property type="entry name" value="Tyrosinase"/>
    <property type="match status" value="1"/>
</dbReference>
<feature type="binding site" evidence="7">
    <location>
        <position position="159"/>
    </location>
    <ligand>
        <name>Cu cation</name>
        <dbReference type="ChEBI" id="CHEBI:23378"/>
        <label>A</label>
    </ligand>
</feature>
<dbReference type="InterPro" id="IPR022739">
    <property type="entry name" value="Polyphenol_oxidase_cen"/>
</dbReference>
<keyword evidence="2 7" id="KW-0479">Metal-binding</keyword>
<dbReference type="Pfam" id="PF12143">
    <property type="entry name" value="PPO1_KFDV"/>
    <property type="match status" value="1"/>
</dbReference>
<gene>
    <name evidence="12" type="ORF">CASFOL_025717</name>
</gene>
<feature type="cross-link" description="2'-(S-cysteinyl)-histidine (Cys-His)" evidence="9">
    <location>
        <begin position="163"/>
        <end position="180"/>
    </location>
</feature>
<feature type="disulfide bond" evidence="8">
    <location>
        <begin position="83"/>
        <end position="99"/>
    </location>
</feature>
<evidence type="ECO:0000259" key="10">
    <source>
        <dbReference type="PROSITE" id="PS00497"/>
    </source>
</evidence>
<evidence type="ECO:0000313" key="13">
    <source>
        <dbReference type="Proteomes" id="UP001632038"/>
    </source>
</evidence>
<evidence type="ECO:0000256" key="4">
    <source>
        <dbReference type="ARBA" id="ARBA00023002"/>
    </source>
</evidence>
<proteinExistence type="inferred from homology"/>
<feature type="binding site" evidence="7">
    <location>
        <position position="180"/>
    </location>
    <ligand>
        <name>Cu cation</name>
        <dbReference type="ChEBI" id="CHEBI:23378"/>
        <label>A</label>
    </ligand>
</feature>
<dbReference type="InterPro" id="IPR002227">
    <property type="entry name" value="Tyrosinase_Cu-bd"/>
</dbReference>
<keyword evidence="3" id="KW-0883">Thioether bond</keyword>
<dbReference type="PANTHER" id="PTHR11474">
    <property type="entry name" value="TYROSINASE FAMILY MEMBER"/>
    <property type="match status" value="1"/>
</dbReference>
<keyword evidence="4" id="KW-0560">Oxidoreductase</keyword>
<dbReference type="InterPro" id="IPR008922">
    <property type="entry name" value="Di-copper_centre_dom_sf"/>
</dbReference>
<evidence type="ECO:0000256" key="5">
    <source>
        <dbReference type="ARBA" id="ARBA00023008"/>
    </source>
</evidence>
<dbReference type="PRINTS" id="PR00092">
    <property type="entry name" value="TYROSINASE"/>
</dbReference>
<evidence type="ECO:0000256" key="1">
    <source>
        <dbReference type="ARBA" id="ARBA00009928"/>
    </source>
</evidence>
<dbReference type="InterPro" id="IPR050316">
    <property type="entry name" value="Tyrosinase/Hemocyanin"/>
</dbReference>